<dbReference type="AlphaFoldDB" id="A0AAN1WJ68"/>
<dbReference type="PANTHER" id="PTHR14087:SF7">
    <property type="entry name" value="THYMOCYTE NUCLEAR PROTEIN 1"/>
    <property type="match status" value="1"/>
</dbReference>
<keyword evidence="3" id="KW-1185">Reference proteome</keyword>
<dbReference type="Pfam" id="PF01878">
    <property type="entry name" value="EVE"/>
    <property type="match status" value="1"/>
</dbReference>
<dbReference type="SUPFAM" id="SSF88697">
    <property type="entry name" value="PUA domain-like"/>
    <property type="match status" value="1"/>
</dbReference>
<evidence type="ECO:0000313" key="2">
    <source>
        <dbReference type="EMBL" id="BCD98557.1"/>
    </source>
</evidence>
<dbReference type="InterPro" id="IPR015947">
    <property type="entry name" value="PUA-like_sf"/>
</dbReference>
<dbReference type="InterPro" id="IPR047197">
    <property type="entry name" value="THYN1-like_EVE"/>
</dbReference>
<protein>
    <recommendedName>
        <fullName evidence="1">EVE domain-containing protein</fullName>
    </recommendedName>
</protein>
<dbReference type="PANTHER" id="PTHR14087">
    <property type="entry name" value="THYMOCYTE NUCLEAR PROTEIN 1"/>
    <property type="match status" value="1"/>
</dbReference>
<feature type="domain" description="EVE" evidence="1">
    <location>
        <begin position="6"/>
        <end position="151"/>
    </location>
</feature>
<dbReference type="InterPro" id="IPR052181">
    <property type="entry name" value="5hmC_binding"/>
</dbReference>
<dbReference type="Gene3D" id="3.10.590.10">
    <property type="entry name" value="ph1033 like domains"/>
    <property type="match status" value="1"/>
</dbReference>
<dbReference type="EMBL" id="AP023086">
    <property type="protein sequence ID" value="BCD98557.1"/>
    <property type="molecule type" value="Genomic_DNA"/>
</dbReference>
<sequence length="162" mass="18481">MASSQTWLLKTEPDEFSIDDLSSSAPSVWDGVRNYKARNYLRDDVQLGDRVFIYHSSCRLIGIAGLALVTRSGYADPAQFDLSSPYYDAKSTIDRPRWYCIDLKLEQRFERVIPLALLKQQPQLADMLLLRQPRLSVQPVSAEHFRHIMAMNSPVALTQGHL</sequence>
<dbReference type="InterPro" id="IPR002740">
    <property type="entry name" value="EVE_domain"/>
</dbReference>
<dbReference type="CDD" id="cd21133">
    <property type="entry name" value="EVE"/>
    <property type="match status" value="1"/>
</dbReference>
<evidence type="ECO:0000259" key="1">
    <source>
        <dbReference type="Pfam" id="PF01878"/>
    </source>
</evidence>
<evidence type="ECO:0000313" key="3">
    <source>
        <dbReference type="Proteomes" id="UP001320119"/>
    </source>
</evidence>
<dbReference type="KEGG" id="marq:MARGE09_P2758"/>
<name>A0AAN1WJ68_9GAMM</name>
<accession>A0AAN1WJ68</accession>
<gene>
    <name evidence="2" type="ORF">MARGE09_P2758</name>
</gene>
<dbReference type="RefSeq" id="WP_236982992.1">
    <property type="nucleotide sequence ID" value="NZ_AP023086.1"/>
</dbReference>
<reference evidence="2 3" key="1">
    <citation type="journal article" date="2022" name="IScience">
        <title>An ultrasensitive nanofiber-based assay for enzymatic hydrolysis and deep-sea microbial degradation of cellulose.</title>
        <authorList>
            <person name="Tsudome M."/>
            <person name="Tachioka M."/>
            <person name="Miyazaki M."/>
            <person name="Uchimura K."/>
            <person name="Tsuda M."/>
            <person name="Takaki Y."/>
            <person name="Deguchi S."/>
        </authorList>
    </citation>
    <scope>NUCLEOTIDE SEQUENCE [LARGE SCALE GENOMIC DNA]</scope>
    <source>
        <strain evidence="2 3">GE09</strain>
    </source>
</reference>
<organism evidence="2 3">
    <name type="scientific">Marinagarivorans cellulosilyticus</name>
    <dbReference type="NCBI Taxonomy" id="2721545"/>
    <lineage>
        <taxon>Bacteria</taxon>
        <taxon>Pseudomonadati</taxon>
        <taxon>Pseudomonadota</taxon>
        <taxon>Gammaproteobacteria</taxon>
        <taxon>Cellvibrionales</taxon>
        <taxon>Cellvibrionaceae</taxon>
        <taxon>Marinagarivorans</taxon>
    </lineage>
</organism>
<proteinExistence type="predicted"/>
<dbReference type="Proteomes" id="UP001320119">
    <property type="component" value="Chromosome"/>
</dbReference>